<protein>
    <submittedName>
        <fullName evidence="1">10163_t:CDS:1</fullName>
    </submittedName>
</protein>
<organism evidence="1 2">
    <name type="scientific">Racocetra persica</name>
    <dbReference type="NCBI Taxonomy" id="160502"/>
    <lineage>
        <taxon>Eukaryota</taxon>
        <taxon>Fungi</taxon>
        <taxon>Fungi incertae sedis</taxon>
        <taxon>Mucoromycota</taxon>
        <taxon>Glomeromycotina</taxon>
        <taxon>Glomeromycetes</taxon>
        <taxon>Diversisporales</taxon>
        <taxon>Gigasporaceae</taxon>
        <taxon>Racocetra</taxon>
    </lineage>
</organism>
<accession>A0ACA9N6Z2</accession>
<sequence length="102" mass="11404">SHTTDEFLGYIPGAEANANGVKMVRSPTLRRSIVFRISRCGPREGNIRGHEFVGYIPGAEANQVEFVWARACCLKRKSNTKVMCMCRAEVNLDDVEMVQDPT</sequence>
<comment type="caution">
    <text evidence="1">The sequence shown here is derived from an EMBL/GenBank/DDBJ whole genome shotgun (WGS) entry which is preliminary data.</text>
</comment>
<proteinExistence type="predicted"/>
<reference evidence="1" key="1">
    <citation type="submission" date="2021-06" db="EMBL/GenBank/DDBJ databases">
        <authorList>
            <person name="Kallberg Y."/>
            <person name="Tangrot J."/>
            <person name="Rosling A."/>
        </authorList>
    </citation>
    <scope>NUCLEOTIDE SEQUENCE</scope>
    <source>
        <strain evidence="1">MA461A</strain>
    </source>
</reference>
<dbReference type="EMBL" id="CAJVQC010011677">
    <property type="protein sequence ID" value="CAG8629936.1"/>
    <property type="molecule type" value="Genomic_DNA"/>
</dbReference>
<name>A0ACA9N6Z2_9GLOM</name>
<evidence type="ECO:0000313" key="2">
    <source>
        <dbReference type="Proteomes" id="UP000789920"/>
    </source>
</evidence>
<evidence type="ECO:0000313" key="1">
    <source>
        <dbReference type="EMBL" id="CAG8629936.1"/>
    </source>
</evidence>
<feature type="non-terminal residue" evidence="1">
    <location>
        <position position="1"/>
    </location>
</feature>
<gene>
    <name evidence="1" type="ORF">RPERSI_LOCUS7062</name>
</gene>
<dbReference type="Proteomes" id="UP000789920">
    <property type="component" value="Unassembled WGS sequence"/>
</dbReference>
<keyword evidence="2" id="KW-1185">Reference proteome</keyword>